<keyword evidence="3" id="KW-1185">Reference proteome</keyword>
<dbReference type="EMBL" id="QZFU01000016">
    <property type="protein sequence ID" value="RJO76636.1"/>
    <property type="molecule type" value="Genomic_DNA"/>
</dbReference>
<evidence type="ECO:0000256" key="1">
    <source>
        <dbReference type="SAM" id="MobiDB-lite"/>
    </source>
</evidence>
<organism evidence="2 3">
    <name type="scientific">Nocardia panacis</name>
    <dbReference type="NCBI Taxonomy" id="2340916"/>
    <lineage>
        <taxon>Bacteria</taxon>
        <taxon>Bacillati</taxon>
        <taxon>Actinomycetota</taxon>
        <taxon>Actinomycetes</taxon>
        <taxon>Mycobacteriales</taxon>
        <taxon>Nocardiaceae</taxon>
        <taxon>Nocardia</taxon>
    </lineage>
</organism>
<evidence type="ECO:0000313" key="3">
    <source>
        <dbReference type="Proteomes" id="UP000266677"/>
    </source>
</evidence>
<protein>
    <submittedName>
        <fullName evidence="2">Uncharacterized protein</fullName>
    </submittedName>
</protein>
<feature type="region of interest" description="Disordered" evidence="1">
    <location>
        <begin position="49"/>
        <end position="77"/>
    </location>
</feature>
<evidence type="ECO:0000313" key="2">
    <source>
        <dbReference type="EMBL" id="RJO76636.1"/>
    </source>
</evidence>
<dbReference type="RefSeq" id="WP_120039558.1">
    <property type="nucleotide sequence ID" value="NZ_QZFU01000016.1"/>
</dbReference>
<name>A0A3A4KT03_9NOCA</name>
<proteinExistence type="predicted"/>
<sequence length="77" mass="8467">MPEEKAGKIFYSPEEVAAAGWGLSEEERSEVQKMFDDFNANRNAVLPEPTAELPGRFGGDDLAGTEYEGWTPDGDRS</sequence>
<dbReference type="Proteomes" id="UP000266677">
    <property type="component" value="Unassembled WGS sequence"/>
</dbReference>
<comment type="caution">
    <text evidence="2">The sequence shown here is derived from an EMBL/GenBank/DDBJ whole genome shotgun (WGS) entry which is preliminary data.</text>
</comment>
<dbReference type="AlphaFoldDB" id="A0A3A4KT03"/>
<accession>A0A3A4KT03</accession>
<reference evidence="2 3" key="1">
    <citation type="submission" date="2018-09" db="EMBL/GenBank/DDBJ databases">
        <title>YIM PH21274 draft genome.</title>
        <authorList>
            <person name="Miao C."/>
        </authorList>
    </citation>
    <scope>NUCLEOTIDE SEQUENCE [LARGE SCALE GENOMIC DNA]</scope>
    <source>
        <strain evidence="2 3">YIM PH 21724</strain>
    </source>
</reference>
<dbReference type="OrthoDB" id="4560597at2"/>
<gene>
    <name evidence="2" type="ORF">D5S18_10185</name>
</gene>